<feature type="compositionally biased region" description="Polar residues" evidence="12">
    <location>
        <begin position="282"/>
        <end position="292"/>
    </location>
</feature>
<feature type="domain" description="LIM zinc-binding" evidence="13">
    <location>
        <begin position="12"/>
        <end position="70"/>
    </location>
</feature>
<evidence type="ECO:0000313" key="15">
    <source>
        <dbReference type="EMBL" id="CAD5113849.1"/>
    </source>
</evidence>
<evidence type="ECO:0000256" key="7">
    <source>
        <dbReference type="ARBA" id="ARBA00023155"/>
    </source>
</evidence>
<keyword evidence="2 10" id="KW-0479">Metal-binding</keyword>
<dbReference type="OrthoDB" id="6159439at2759"/>
<dbReference type="FunFam" id="2.10.110.10:FF:000136">
    <property type="entry name" value="LIM domain family"/>
    <property type="match status" value="1"/>
</dbReference>
<name>A0A7I8VEZ4_9ANNE</name>
<keyword evidence="8 9" id="KW-0539">Nucleus</keyword>
<evidence type="ECO:0000256" key="11">
    <source>
        <dbReference type="RuleBase" id="RU000682"/>
    </source>
</evidence>
<dbReference type="PROSITE" id="PS00027">
    <property type="entry name" value="HOMEOBOX_1"/>
    <property type="match status" value="1"/>
</dbReference>
<dbReference type="PROSITE" id="PS50023">
    <property type="entry name" value="LIM_DOMAIN_2"/>
    <property type="match status" value="2"/>
</dbReference>
<dbReference type="InterPro" id="IPR001781">
    <property type="entry name" value="Znf_LIM"/>
</dbReference>
<dbReference type="InterPro" id="IPR001356">
    <property type="entry name" value="HD"/>
</dbReference>
<comment type="caution">
    <text evidence="15">The sequence shown here is derived from an EMBL/GenBank/DDBJ whole genome shotgun (WGS) entry which is preliminary data.</text>
</comment>
<dbReference type="Gene3D" id="2.10.110.10">
    <property type="entry name" value="Cysteine Rich Protein"/>
    <property type="match status" value="2"/>
</dbReference>
<evidence type="ECO:0000256" key="9">
    <source>
        <dbReference type="PROSITE-ProRule" id="PRU00108"/>
    </source>
</evidence>
<keyword evidence="3" id="KW-0677">Repeat</keyword>
<evidence type="ECO:0000256" key="12">
    <source>
        <dbReference type="SAM" id="MobiDB-lite"/>
    </source>
</evidence>
<dbReference type="SMART" id="SM00389">
    <property type="entry name" value="HOX"/>
    <property type="match status" value="1"/>
</dbReference>
<dbReference type="FunFam" id="1.10.10.60:FF:000448">
    <property type="entry name" value="LIM/homeobox protein Lhx4"/>
    <property type="match status" value="1"/>
</dbReference>
<dbReference type="Pfam" id="PF00412">
    <property type="entry name" value="LIM"/>
    <property type="match status" value="2"/>
</dbReference>
<evidence type="ECO:0000256" key="3">
    <source>
        <dbReference type="ARBA" id="ARBA00022737"/>
    </source>
</evidence>
<evidence type="ECO:0000256" key="6">
    <source>
        <dbReference type="ARBA" id="ARBA00023125"/>
    </source>
</evidence>
<evidence type="ECO:0000256" key="8">
    <source>
        <dbReference type="ARBA" id="ARBA00023242"/>
    </source>
</evidence>
<evidence type="ECO:0000256" key="10">
    <source>
        <dbReference type="PROSITE-ProRule" id="PRU00125"/>
    </source>
</evidence>
<keyword evidence="16" id="KW-1185">Reference proteome</keyword>
<gene>
    <name evidence="15" type="ORF">DGYR_LOCUS2777</name>
</gene>
<dbReference type="PANTHER" id="PTHR24208">
    <property type="entry name" value="LIM/HOMEOBOX PROTEIN LHX"/>
    <property type="match status" value="1"/>
</dbReference>
<dbReference type="CDD" id="cd00086">
    <property type="entry name" value="homeodomain"/>
    <property type="match status" value="1"/>
</dbReference>
<evidence type="ECO:0000256" key="4">
    <source>
        <dbReference type="ARBA" id="ARBA00022833"/>
    </source>
</evidence>
<feature type="region of interest" description="Disordered" evidence="12">
    <location>
        <begin position="233"/>
        <end position="292"/>
    </location>
</feature>
<dbReference type="Gene3D" id="1.10.10.60">
    <property type="entry name" value="Homeodomain-like"/>
    <property type="match status" value="1"/>
</dbReference>
<feature type="compositionally biased region" description="Low complexity" evidence="12">
    <location>
        <begin position="240"/>
        <end position="261"/>
    </location>
</feature>
<dbReference type="AlphaFoldDB" id="A0A7I8VEZ4"/>
<dbReference type="InterPro" id="IPR009057">
    <property type="entry name" value="Homeodomain-like_sf"/>
</dbReference>
<sequence length="361" mass="40973">MELRSDPMKGEPTCVGCKLPIEERYLLQLGGELWHENCLRCSVCRVALSNSCFVRDGRLFCKVDYYRFYGAKCSNCMQAISPQELVMRAGSAVYHVQCFVCSLCGYQLQRGHQFVVRHGQLLCRMDYEKEMARLQYEIDPWCTNFSPKCDMYGADDDSSMEENDADANKGPKRPRTILTTSQRRKFKTAFEVNPKPCRKVREALAAETGLSVRVVQVWFQNQRAKVKKLARRQEQAEQGVTSKKSNNSNKKKAVVTAAVSKELNGDESPKASPPNESPPQHCRTNAPSSDADVTQDIHYANLTPRSSIQERDDRVSLYGTSIVLDDVRNCHMINNNQLKQANPIDKLYSMHSSYFQPTTAE</sequence>
<feature type="domain" description="Homeobox" evidence="14">
    <location>
        <begin position="169"/>
        <end position="229"/>
    </location>
</feature>
<evidence type="ECO:0000256" key="1">
    <source>
        <dbReference type="ARBA" id="ARBA00004123"/>
    </source>
</evidence>
<reference evidence="15 16" key="1">
    <citation type="submission" date="2020-08" db="EMBL/GenBank/DDBJ databases">
        <authorList>
            <person name="Hejnol A."/>
        </authorList>
    </citation>
    <scope>NUCLEOTIDE SEQUENCE [LARGE SCALE GENOMIC DNA]</scope>
</reference>
<dbReference type="SMART" id="SM00132">
    <property type="entry name" value="LIM"/>
    <property type="match status" value="2"/>
</dbReference>
<dbReference type="GO" id="GO:0000981">
    <property type="term" value="F:DNA-binding transcription factor activity, RNA polymerase II-specific"/>
    <property type="evidence" value="ECO:0007669"/>
    <property type="project" value="InterPro"/>
</dbReference>
<keyword evidence="4 10" id="KW-0862">Zinc</keyword>
<keyword evidence="6 9" id="KW-0238">DNA-binding</keyword>
<keyword evidence="5 10" id="KW-0440">LIM domain</keyword>
<dbReference type="PROSITE" id="PS00478">
    <property type="entry name" value="LIM_DOMAIN_1"/>
    <property type="match status" value="2"/>
</dbReference>
<dbReference type="Proteomes" id="UP000549394">
    <property type="component" value="Unassembled WGS sequence"/>
</dbReference>
<feature type="domain" description="LIM zinc-binding" evidence="13">
    <location>
        <begin position="71"/>
        <end position="133"/>
    </location>
</feature>
<feature type="DNA-binding region" description="Homeobox" evidence="9">
    <location>
        <begin position="171"/>
        <end position="230"/>
    </location>
</feature>
<comment type="subcellular location">
    <subcellularLocation>
        <location evidence="1 9 11">Nucleus</location>
    </subcellularLocation>
</comment>
<dbReference type="FunFam" id="2.10.110.10:FF:000006">
    <property type="entry name" value="LIM homeobox transcription factor 1-beta"/>
    <property type="match status" value="1"/>
</dbReference>
<evidence type="ECO:0000256" key="5">
    <source>
        <dbReference type="ARBA" id="ARBA00023038"/>
    </source>
</evidence>
<organism evidence="15 16">
    <name type="scientific">Dimorphilus gyrociliatus</name>
    <dbReference type="NCBI Taxonomy" id="2664684"/>
    <lineage>
        <taxon>Eukaryota</taxon>
        <taxon>Metazoa</taxon>
        <taxon>Spiralia</taxon>
        <taxon>Lophotrochozoa</taxon>
        <taxon>Annelida</taxon>
        <taxon>Polychaeta</taxon>
        <taxon>Polychaeta incertae sedis</taxon>
        <taxon>Dinophilidae</taxon>
        <taxon>Dimorphilus</taxon>
    </lineage>
</organism>
<evidence type="ECO:0000259" key="13">
    <source>
        <dbReference type="PROSITE" id="PS50023"/>
    </source>
</evidence>
<dbReference type="PROSITE" id="PS50071">
    <property type="entry name" value="HOMEOBOX_2"/>
    <property type="match status" value="1"/>
</dbReference>
<evidence type="ECO:0000313" key="16">
    <source>
        <dbReference type="Proteomes" id="UP000549394"/>
    </source>
</evidence>
<dbReference type="PANTHER" id="PTHR24208:SF166">
    <property type="entry name" value="LIM HOMEOBOX TRANSCRIPTION FACTOR 1 ALPHA, ISOFORM B"/>
    <property type="match status" value="1"/>
</dbReference>
<dbReference type="GO" id="GO:0030182">
    <property type="term" value="P:neuron differentiation"/>
    <property type="evidence" value="ECO:0007669"/>
    <property type="project" value="TreeGrafter"/>
</dbReference>
<protein>
    <submittedName>
        <fullName evidence="15">DgyrCDS3016</fullName>
    </submittedName>
</protein>
<accession>A0A7I8VEZ4</accession>
<dbReference type="InterPro" id="IPR017970">
    <property type="entry name" value="Homeobox_CS"/>
</dbReference>
<dbReference type="EMBL" id="CAJFCJ010000004">
    <property type="protein sequence ID" value="CAD5113849.1"/>
    <property type="molecule type" value="Genomic_DNA"/>
</dbReference>
<dbReference type="InterPro" id="IPR050453">
    <property type="entry name" value="LIM_Homeobox_TF"/>
</dbReference>
<dbReference type="SUPFAM" id="SSF57716">
    <property type="entry name" value="Glucocorticoid receptor-like (DNA-binding domain)"/>
    <property type="match status" value="2"/>
</dbReference>
<dbReference type="SUPFAM" id="SSF46689">
    <property type="entry name" value="Homeodomain-like"/>
    <property type="match status" value="1"/>
</dbReference>
<dbReference type="GO" id="GO:0046872">
    <property type="term" value="F:metal ion binding"/>
    <property type="evidence" value="ECO:0007669"/>
    <property type="project" value="UniProtKB-KW"/>
</dbReference>
<proteinExistence type="predicted"/>
<evidence type="ECO:0000259" key="14">
    <source>
        <dbReference type="PROSITE" id="PS50071"/>
    </source>
</evidence>
<evidence type="ECO:0000256" key="2">
    <source>
        <dbReference type="ARBA" id="ARBA00022723"/>
    </source>
</evidence>
<keyword evidence="7 9" id="KW-0371">Homeobox</keyword>
<dbReference type="Pfam" id="PF00046">
    <property type="entry name" value="Homeodomain"/>
    <property type="match status" value="1"/>
</dbReference>
<dbReference type="GO" id="GO:0005634">
    <property type="term" value="C:nucleus"/>
    <property type="evidence" value="ECO:0007669"/>
    <property type="project" value="UniProtKB-SubCell"/>
</dbReference>
<dbReference type="GO" id="GO:0000977">
    <property type="term" value="F:RNA polymerase II transcription regulatory region sequence-specific DNA binding"/>
    <property type="evidence" value="ECO:0007669"/>
    <property type="project" value="TreeGrafter"/>
</dbReference>